<dbReference type="EMBL" id="JAODAN010000009">
    <property type="protein sequence ID" value="KAK1922190.1"/>
    <property type="molecule type" value="Genomic_DNA"/>
</dbReference>
<feature type="compositionally biased region" description="Low complexity" evidence="1">
    <location>
        <begin position="794"/>
        <end position="816"/>
    </location>
</feature>
<feature type="compositionally biased region" description="Polar residues" evidence="1">
    <location>
        <begin position="1"/>
        <end position="13"/>
    </location>
</feature>
<evidence type="ECO:0000256" key="1">
    <source>
        <dbReference type="SAM" id="MobiDB-lite"/>
    </source>
</evidence>
<feature type="compositionally biased region" description="Low complexity" evidence="1">
    <location>
        <begin position="586"/>
        <end position="601"/>
    </location>
</feature>
<feature type="region of interest" description="Disordered" evidence="1">
    <location>
        <begin position="957"/>
        <end position="995"/>
    </location>
</feature>
<feature type="region of interest" description="Disordered" evidence="1">
    <location>
        <begin position="188"/>
        <end position="265"/>
    </location>
</feature>
<feature type="region of interest" description="Disordered" evidence="1">
    <location>
        <begin position="515"/>
        <end position="609"/>
    </location>
</feature>
<sequence length="995" mass="104469">MNASLFQSASPPSRHQYDLPRSPLSALSSLASDYNTDSDSDTDDGDDNEGVFLGPHDPQEAQLIARLSATPLASPTASISKRPRPSIRKRDSTEILRRRSILHTVGSNGPSTPRTGTPPTKVYPGGFYEKGTRVLREEANDSSDEDSTTPRRSHFAAEGLSPTHANTPGYSHSDLTFDFSNFRLTGFSPSLSQSPAHRTPADQAVGEVSEDEGYADSDKENVVEPSFHTNHDGPPAGYDNGELASGTDAFQDANHEEVSDGMSSPIILDMGGLRLSDFSDPGSPTPALIDRATSGGDAFVSEEADHDFLDESIAGPDSSPGSEDETSYGELLQSTSHTQDGIPKEGHRSDSTFPTSDLGALAISVEPIADDIDQTGKDSCILHLAAALSLDGDGSAEAIDVALQTTDNSEAPSPTEIDITTVQSRPVGLLLTHSIHAHGECSRTANQIVRDSSIANGSISEGPAFSAGTELDPSPDIVSDRITIAFADTTVLAEPLEELGLPVDTKTQHPVEMAQPIADTPAVSENIREESDSHSASEDDMKKIIVAPAEGPGLRTPSAMHVYGDVPPSKPSTPRDSAIMASPETSASSDSVGAGSSDNDSPLPQARGGFVVIPTLPSHLAFSMRAENGSPCKSLPTIPAPLIEVKAVNEPAVKLSTILSSPGSKDGCEIPREAEPSPSSTICRPRNLDQSSTTPPERVPAVKDDPFKCSTSSHPPGTADRPRPTFQTLREEKQAAARAVTIRNQLDTAFVSRLGPPQRMLLRSSSSSASSTARKPVSRTMPPTQSKDAEAPRSRLMTSSSSNSSAASVSYSGSSRAVKDILPSTAPTGSKLPTAMKASRAPLVPRNPIVPSAGLRMPLALGRPSNTRPTGNMPRSNASASMTKVPSATKNQANPLKRSLSTAPAHNTARSTVSVGYVAPVARPTLGLPSRTGRPVDPPVITTSGFTTGTCAAVTCSEPRSPMRTAPKKLLGTPSAPRMVRPEIDDFADPSSGRH</sequence>
<dbReference type="AlphaFoldDB" id="A0AAD9CVB1"/>
<feature type="region of interest" description="Disordered" evidence="1">
    <location>
        <begin position="854"/>
        <end position="895"/>
    </location>
</feature>
<feature type="region of interest" description="Disordered" evidence="1">
    <location>
        <begin position="336"/>
        <end position="355"/>
    </location>
</feature>
<accession>A0AAD9CVB1</accession>
<gene>
    <name evidence="2" type="ORF">DB88DRAFT_386681</name>
</gene>
<dbReference type="Proteomes" id="UP001182556">
    <property type="component" value="Unassembled WGS sequence"/>
</dbReference>
<feature type="compositionally biased region" description="Low complexity" evidence="1">
    <location>
        <begin position="106"/>
        <end position="120"/>
    </location>
</feature>
<keyword evidence="3" id="KW-1185">Reference proteome</keyword>
<feature type="region of interest" description="Disordered" evidence="1">
    <location>
        <begin position="661"/>
        <end position="724"/>
    </location>
</feature>
<feature type="region of interest" description="Disordered" evidence="1">
    <location>
        <begin position="1"/>
        <end position="172"/>
    </location>
</feature>
<feature type="compositionally biased region" description="Basic and acidic residues" evidence="1">
    <location>
        <begin position="666"/>
        <end position="675"/>
    </location>
</feature>
<feature type="compositionally biased region" description="Polar residues" evidence="1">
    <location>
        <begin position="163"/>
        <end position="172"/>
    </location>
</feature>
<feature type="compositionally biased region" description="Polar residues" evidence="1">
    <location>
        <begin position="677"/>
        <end position="695"/>
    </location>
</feature>
<feature type="compositionally biased region" description="Basic and acidic residues" evidence="1">
    <location>
        <begin position="526"/>
        <end position="543"/>
    </location>
</feature>
<protein>
    <submittedName>
        <fullName evidence="2">Uncharacterized protein</fullName>
    </submittedName>
</protein>
<feature type="compositionally biased region" description="Basic and acidic residues" evidence="1">
    <location>
        <begin position="130"/>
        <end position="139"/>
    </location>
</feature>
<feature type="region of interest" description="Disordered" evidence="1">
    <location>
        <begin position="757"/>
        <end position="839"/>
    </location>
</feature>
<comment type="caution">
    <text evidence="2">The sequence shown here is derived from an EMBL/GenBank/DDBJ whole genome shotgun (WGS) entry which is preliminary data.</text>
</comment>
<feature type="compositionally biased region" description="Polar residues" evidence="1">
    <location>
        <begin position="864"/>
        <end position="895"/>
    </location>
</feature>
<organism evidence="2 3">
    <name type="scientific">Papiliotrema laurentii</name>
    <name type="common">Cryptococcus laurentii</name>
    <dbReference type="NCBI Taxonomy" id="5418"/>
    <lineage>
        <taxon>Eukaryota</taxon>
        <taxon>Fungi</taxon>
        <taxon>Dikarya</taxon>
        <taxon>Basidiomycota</taxon>
        <taxon>Agaricomycotina</taxon>
        <taxon>Tremellomycetes</taxon>
        <taxon>Tremellales</taxon>
        <taxon>Rhynchogastremaceae</taxon>
        <taxon>Papiliotrema</taxon>
    </lineage>
</organism>
<proteinExistence type="predicted"/>
<evidence type="ECO:0000313" key="3">
    <source>
        <dbReference type="Proteomes" id="UP001182556"/>
    </source>
</evidence>
<name>A0AAD9CVB1_PAPLA</name>
<reference evidence="2" key="1">
    <citation type="submission" date="2023-02" db="EMBL/GenBank/DDBJ databases">
        <title>Identification and recombinant expression of a fungal hydrolase from Papiliotrema laurentii that hydrolyzes apple cutin and clears colloidal polyester polyurethane.</title>
        <authorList>
            <consortium name="DOE Joint Genome Institute"/>
            <person name="Roman V.A."/>
            <person name="Bojanowski C."/>
            <person name="Crable B.R."/>
            <person name="Wagner D.N."/>
            <person name="Hung C.S."/>
            <person name="Nadeau L.J."/>
            <person name="Schratz L."/>
            <person name="Haridas S."/>
            <person name="Pangilinan J."/>
            <person name="Lipzen A."/>
            <person name="Na H."/>
            <person name="Yan M."/>
            <person name="Ng V."/>
            <person name="Grigoriev I.V."/>
            <person name="Spatafora J.W."/>
            <person name="Barlow D."/>
            <person name="Biffinger J."/>
            <person name="Kelley-Loughnane N."/>
            <person name="Varaljay V.A."/>
            <person name="Crookes-Goodson W.J."/>
        </authorList>
    </citation>
    <scope>NUCLEOTIDE SEQUENCE</scope>
    <source>
        <strain evidence="2">5307AH</strain>
    </source>
</reference>
<feature type="compositionally biased region" description="Acidic residues" evidence="1">
    <location>
        <begin position="36"/>
        <end position="49"/>
    </location>
</feature>
<feature type="compositionally biased region" description="Basic and acidic residues" evidence="1">
    <location>
        <begin position="88"/>
        <end position="97"/>
    </location>
</feature>
<evidence type="ECO:0000313" key="2">
    <source>
        <dbReference type="EMBL" id="KAK1922190.1"/>
    </source>
</evidence>
<feature type="compositionally biased region" description="Low complexity" evidence="1">
    <location>
        <begin position="19"/>
        <end position="35"/>
    </location>
</feature>